<evidence type="ECO:0000256" key="2">
    <source>
        <dbReference type="ARBA" id="ARBA00022448"/>
    </source>
</evidence>
<feature type="transmembrane region" description="Helical" evidence="8">
    <location>
        <begin position="232"/>
        <end position="257"/>
    </location>
</feature>
<feature type="transmembrane region" description="Helical" evidence="8">
    <location>
        <begin position="360"/>
        <end position="383"/>
    </location>
</feature>
<evidence type="ECO:0000256" key="1">
    <source>
        <dbReference type="ARBA" id="ARBA00004651"/>
    </source>
</evidence>
<dbReference type="OrthoDB" id="9783227at2"/>
<evidence type="ECO:0000256" key="8">
    <source>
        <dbReference type="SAM" id="Phobius"/>
    </source>
</evidence>
<evidence type="ECO:0000256" key="6">
    <source>
        <dbReference type="ARBA" id="ARBA00022989"/>
    </source>
</evidence>
<dbReference type="PANTHER" id="PTHR43528">
    <property type="entry name" value="ALPHA-KETOGLUTARATE PERMEASE"/>
    <property type="match status" value="1"/>
</dbReference>
<dbReference type="Pfam" id="PF00083">
    <property type="entry name" value="Sugar_tr"/>
    <property type="match status" value="2"/>
</dbReference>
<evidence type="ECO:0000313" key="10">
    <source>
        <dbReference type="EMBL" id="BAU23312.1"/>
    </source>
</evidence>
<evidence type="ECO:0000256" key="3">
    <source>
        <dbReference type="ARBA" id="ARBA00022475"/>
    </source>
</evidence>
<dbReference type="PANTHER" id="PTHR43528:SF1">
    <property type="entry name" value="ALPHA-KETOGLUTARATE PERMEASE"/>
    <property type="match status" value="1"/>
</dbReference>
<dbReference type="GO" id="GO:0005886">
    <property type="term" value="C:plasma membrane"/>
    <property type="evidence" value="ECO:0007669"/>
    <property type="project" value="UniProtKB-SubCell"/>
</dbReference>
<dbReference type="Proteomes" id="UP000068196">
    <property type="component" value="Chromosome"/>
</dbReference>
<evidence type="ECO:0000256" key="7">
    <source>
        <dbReference type="ARBA" id="ARBA00023136"/>
    </source>
</evidence>
<organism evidence="10 11">
    <name type="scientific">Caldimicrobium thiodismutans</name>
    <dbReference type="NCBI Taxonomy" id="1653476"/>
    <lineage>
        <taxon>Bacteria</taxon>
        <taxon>Pseudomonadati</taxon>
        <taxon>Thermodesulfobacteriota</taxon>
        <taxon>Thermodesulfobacteria</taxon>
        <taxon>Thermodesulfobacteriales</taxon>
        <taxon>Thermodesulfobacteriaceae</taxon>
        <taxon>Caldimicrobium</taxon>
    </lineage>
</organism>
<proteinExistence type="predicted"/>
<keyword evidence="6 8" id="KW-1133">Transmembrane helix</keyword>
<dbReference type="PROSITE" id="PS00217">
    <property type="entry name" value="SUGAR_TRANSPORT_2"/>
    <property type="match status" value="1"/>
</dbReference>
<feature type="transmembrane region" description="Helical" evidence="8">
    <location>
        <begin position="324"/>
        <end position="348"/>
    </location>
</feature>
<feature type="transmembrane region" description="Helical" evidence="8">
    <location>
        <begin position="43"/>
        <end position="67"/>
    </location>
</feature>
<feature type="transmembrane region" description="Helical" evidence="8">
    <location>
        <begin position="298"/>
        <end position="318"/>
    </location>
</feature>
<dbReference type="AlphaFoldDB" id="A0A0U5B5F7"/>
<sequence length="426" mass="48149">MSSTRVLFFTGIIGNVLEWYDFIIYGYFASQFAKLFFPVSDPAVSLILSFSAFAIGFFARPLGALFIGYLGDRWGRKPALLMSIVLMAIPSFLMIFLPTYETLGILAPLFLTLLRILQGFSAGGEYTTSITFLLEHSSPTKRALWSSVNLFGAILGILLGSLVATLLHHFLSQEILEAYGWRLAYLPTLFLAYIGYIIRRHTYETPAFVKETFSPLKGFPLFYALKRYPRSFFLTLFLSMVQGVAFYILFVYFPTYFARYFGIAQDRALFSNTLAMILLNILILPCAYLSDLYGRRPFFLLSLFLYAAISALLNYYLIPKGYTFMLLSHLALAFISGFFMSILPVTLAELFPVKIRSTSFAFLYNFSLALFGGTAPMVCTYFIEKTGFLTFPGFYLSGITALVFLITFFFLPETHPLKSKGSAQRS</sequence>
<name>A0A0U5B5F7_9BACT</name>
<keyword evidence="4 8" id="KW-0812">Transmembrane</keyword>
<dbReference type="InterPro" id="IPR036259">
    <property type="entry name" value="MFS_trans_sf"/>
</dbReference>
<feature type="transmembrane region" description="Helical" evidence="8">
    <location>
        <begin position="179"/>
        <end position="198"/>
    </location>
</feature>
<feature type="transmembrane region" description="Helical" evidence="8">
    <location>
        <begin position="143"/>
        <end position="167"/>
    </location>
</feature>
<dbReference type="GO" id="GO:0015293">
    <property type="term" value="F:symporter activity"/>
    <property type="evidence" value="ECO:0007669"/>
    <property type="project" value="UniProtKB-KW"/>
</dbReference>
<dbReference type="KEGG" id="cthi:THC_0927"/>
<dbReference type="InterPro" id="IPR020846">
    <property type="entry name" value="MFS_dom"/>
</dbReference>
<dbReference type="STRING" id="1653476.THC_0927"/>
<protein>
    <submittedName>
        <fullName evidence="10">MFS transporter</fullName>
    </submittedName>
</protein>
<dbReference type="EMBL" id="AP014945">
    <property type="protein sequence ID" value="BAU23312.1"/>
    <property type="molecule type" value="Genomic_DNA"/>
</dbReference>
<keyword evidence="5" id="KW-0769">Symport</keyword>
<dbReference type="SUPFAM" id="SSF103473">
    <property type="entry name" value="MFS general substrate transporter"/>
    <property type="match status" value="1"/>
</dbReference>
<keyword evidence="3" id="KW-1003">Cell membrane</keyword>
<keyword evidence="2" id="KW-0813">Transport</keyword>
<dbReference type="InterPro" id="IPR005828">
    <property type="entry name" value="MFS_sugar_transport-like"/>
</dbReference>
<accession>A0A0U5B5F7</accession>
<evidence type="ECO:0000313" key="11">
    <source>
        <dbReference type="Proteomes" id="UP000068196"/>
    </source>
</evidence>
<feature type="transmembrane region" description="Helical" evidence="8">
    <location>
        <begin position="103"/>
        <end position="122"/>
    </location>
</feature>
<gene>
    <name evidence="10" type="ORF">THC_0927</name>
</gene>
<comment type="subcellular location">
    <subcellularLocation>
        <location evidence="1">Cell membrane</location>
        <topology evidence="1">Multi-pass membrane protein</topology>
    </subcellularLocation>
</comment>
<reference evidence="11" key="2">
    <citation type="journal article" date="2016" name="Int. J. Syst. Evol. Microbiol.">
        <title>Caldimicrobium thiodismutans sp. nov., a sulfur-disproportionating bacterium isolated from a hot spring.</title>
        <authorList>
            <person name="Kojima H."/>
            <person name="Umezawa K."/>
            <person name="Fukui M."/>
        </authorList>
    </citation>
    <scope>NUCLEOTIDE SEQUENCE [LARGE SCALE GENOMIC DNA]</scope>
    <source>
        <strain evidence="11">TF1</strain>
    </source>
</reference>
<dbReference type="InterPro" id="IPR005829">
    <property type="entry name" value="Sugar_transporter_CS"/>
</dbReference>
<evidence type="ECO:0000256" key="5">
    <source>
        <dbReference type="ARBA" id="ARBA00022847"/>
    </source>
</evidence>
<feature type="transmembrane region" description="Helical" evidence="8">
    <location>
        <begin position="269"/>
        <end position="289"/>
    </location>
</feature>
<feature type="transmembrane region" description="Helical" evidence="8">
    <location>
        <begin position="79"/>
        <end position="97"/>
    </location>
</feature>
<reference evidence="10 11" key="1">
    <citation type="journal article" date="2016" name="Int. J. Syst. Evol. Microbiol.">
        <title>Caldimicrobium thiodismutans sp. nov., a sulfur-disproportionating bacterium isolated from a hot spring, and emended description of the genus Caldimicrobium.</title>
        <authorList>
            <person name="Kojima H."/>
            <person name="Umezawa K."/>
            <person name="Fukui M."/>
        </authorList>
    </citation>
    <scope>NUCLEOTIDE SEQUENCE [LARGE SCALE GENOMIC DNA]</scope>
    <source>
        <strain evidence="10 11">TF1</strain>
    </source>
</reference>
<feature type="transmembrane region" description="Helical" evidence="8">
    <location>
        <begin position="7"/>
        <end position="28"/>
    </location>
</feature>
<feature type="domain" description="Major facilitator superfamily (MFS) profile" evidence="9">
    <location>
        <begin position="7"/>
        <end position="415"/>
    </location>
</feature>
<keyword evidence="11" id="KW-1185">Reference proteome</keyword>
<dbReference type="PROSITE" id="PS50850">
    <property type="entry name" value="MFS"/>
    <property type="match status" value="1"/>
</dbReference>
<dbReference type="InterPro" id="IPR051084">
    <property type="entry name" value="H+-coupled_symporters"/>
</dbReference>
<dbReference type="RefSeq" id="WP_068514012.1">
    <property type="nucleotide sequence ID" value="NZ_AP014945.1"/>
</dbReference>
<keyword evidence="7 8" id="KW-0472">Membrane</keyword>
<evidence type="ECO:0000256" key="4">
    <source>
        <dbReference type="ARBA" id="ARBA00022692"/>
    </source>
</evidence>
<feature type="transmembrane region" description="Helical" evidence="8">
    <location>
        <begin position="389"/>
        <end position="411"/>
    </location>
</feature>
<evidence type="ECO:0000259" key="9">
    <source>
        <dbReference type="PROSITE" id="PS50850"/>
    </source>
</evidence>
<dbReference type="Gene3D" id="1.20.1250.20">
    <property type="entry name" value="MFS general substrate transporter like domains"/>
    <property type="match status" value="2"/>
</dbReference>